<dbReference type="RefSeq" id="WP_096426882.1">
    <property type="nucleotide sequence ID" value="NZ_AP015029.1"/>
</dbReference>
<accession>A0A1L7NL86</accession>
<dbReference type="Proteomes" id="UP000218731">
    <property type="component" value="Chromosome 1"/>
</dbReference>
<name>A0A1L7NL86_PSEPU</name>
<dbReference type="EMBL" id="AP015029">
    <property type="protein sequence ID" value="BAW26220.1"/>
    <property type="molecule type" value="Genomic_DNA"/>
</dbReference>
<organism evidence="1 2">
    <name type="scientific">Pseudomonas putida</name>
    <name type="common">Arthrobacter siderocapsulatus</name>
    <dbReference type="NCBI Taxonomy" id="303"/>
    <lineage>
        <taxon>Bacteria</taxon>
        <taxon>Pseudomonadati</taxon>
        <taxon>Pseudomonadota</taxon>
        <taxon>Gammaproteobacteria</taxon>
        <taxon>Pseudomonadales</taxon>
        <taxon>Pseudomonadaceae</taxon>
        <taxon>Pseudomonas</taxon>
    </lineage>
</organism>
<sequence length="330" mass="35908">MRNNHHHQGLEAPTIKEANSDNFLPFETLNQGITILIPGSSVFQKGDHIVINVGQISSFILLDCEAPGETIEHFISGERLNEQHGRRVTLNYIIVRTGNTSPTTTYDFGAELYHPVAKDIVEGVLPWDAVKNGFSVTIPVYPGATPSDTIRLFFVGSHPLASGILEEQFGDVGQPLEIAIGKELTFPTNGGEVHIIYQVVRHGEARTSPSVSFWSEAQVLAPNPTHMYAEDAYSPAQMSAVESSPGKYAFTTALSAELIAGDEVFLLALNSASRKNEIAHKKISEPTETVEHTLSKPNLDYMSSFKLVALVRTPAATCSSHTRSIVIKSA</sequence>
<dbReference type="AlphaFoldDB" id="A0A1L7NL86"/>
<evidence type="ECO:0000313" key="2">
    <source>
        <dbReference type="Proteomes" id="UP000218731"/>
    </source>
</evidence>
<evidence type="ECO:0000313" key="1">
    <source>
        <dbReference type="EMBL" id="BAW26220.1"/>
    </source>
</evidence>
<proteinExistence type="predicted"/>
<gene>
    <name evidence="1" type="ORF">KF715C_ch56470</name>
</gene>
<protein>
    <submittedName>
        <fullName evidence="1">Uncharacterized protein</fullName>
    </submittedName>
</protein>
<reference evidence="1 2" key="1">
    <citation type="submission" date="2015-11" db="EMBL/GenBank/DDBJ databases">
        <title>Complete genome sequencing of a biphenyl-degrading bacterium, Pseudomonas putida KF715 (=NBRC110667).</title>
        <authorList>
            <person name="Suenaga H."/>
            <person name="Fujihara N."/>
            <person name="Watanabe T."/>
            <person name="Hirose J."/>
            <person name="Kimura N."/>
            <person name="Yamazoe A."/>
            <person name="Hosoyama A."/>
            <person name="Shimodaira J."/>
            <person name="Furukawa K."/>
        </authorList>
    </citation>
    <scope>NUCLEOTIDE SEQUENCE [LARGE SCALE GENOMIC DNA]</scope>
    <source>
        <strain evidence="1 2">KF715</strain>
    </source>
</reference>